<dbReference type="PANTHER" id="PTHR45789:SF2">
    <property type="entry name" value="FI18025P1"/>
    <property type="match status" value="1"/>
</dbReference>
<dbReference type="PROSITE" id="PS50118">
    <property type="entry name" value="HMG_BOX_2"/>
    <property type="match status" value="2"/>
</dbReference>
<feature type="region of interest" description="Disordered" evidence="4">
    <location>
        <begin position="496"/>
        <end position="530"/>
    </location>
</feature>
<dbReference type="CDD" id="cd01389">
    <property type="entry name" value="HMG-box_ROX1-like"/>
    <property type="match status" value="1"/>
</dbReference>
<dbReference type="SUPFAM" id="SSF47095">
    <property type="entry name" value="HMG-box"/>
    <property type="match status" value="2"/>
</dbReference>
<feature type="compositionally biased region" description="Polar residues" evidence="4">
    <location>
        <begin position="298"/>
        <end position="310"/>
    </location>
</feature>
<dbReference type="GO" id="GO:0000978">
    <property type="term" value="F:RNA polymerase II cis-regulatory region sequence-specific DNA binding"/>
    <property type="evidence" value="ECO:0007669"/>
    <property type="project" value="TreeGrafter"/>
</dbReference>
<dbReference type="OrthoDB" id="6247875at2759"/>
<feature type="region of interest" description="Disordered" evidence="4">
    <location>
        <begin position="291"/>
        <end position="368"/>
    </location>
</feature>
<evidence type="ECO:0000259" key="5">
    <source>
        <dbReference type="PROSITE" id="PS50118"/>
    </source>
</evidence>
<organism evidence="6 7">
    <name type="scientific">Coemansia spiralis</name>
    <dbReference type="NCBI Taxonomy" id="417178"/>
    <lineage>
        <taxon>Eukaryota</taxon>
        <taxon>Fungi</taxon>
        <taxon>Fungi incertae sedis</taxon>
        <taxon>Zoopagomycota</taxon>
        <taxon>Kickxellomycotina</taxon>
        <taxon>Kickxellomycetes</taxon>
        <taxon>Kickxellales</taxon>
        <taxon>Kickxellaceae</taxon>
        <taxon>Coemansia</taxon>
    </lineage>
</organism>
<dbReference type="SMART" id="SM00398">
    <property type="entry name" value="HMG"/>
    <property type="match status" value="2"/>
</dbReference>
<name>A0A9W8G5V0_9FUNG</name>
<reference evidence="6" key="1">
    <citation type="submission" date="2022-07" db="EMBL/GenBank/DDBJ databases">
        <title>Phylogenomic reconstructions and comparative analyses of Kickxellomycotina fungi.</title>
        <authorList>
            <person name="Reynolds N.K."/>
            <person name="Stajich J.E."/>
            <person name="Barry K."/>
            <person name="Grigoriev I.V."/>
            <person name="Crous P."/>
            <person name="Smith M.E."/>
        </authorList>
    </citation>
    <scope>NUCLEOTIDE SEQUENCE</scope>
    <source>
        <strain evidence="6">NRRL 3115</strain>
    </source>
</reference>
<dbReference type="InterPro" id="IPR036910">
    <property type="entry name" value="HMG_box_dom_sf"/>
</dbReference>
<evidence type="ECO:0000256" key="3">
    <source>
        <dbReference type="PROSITE-ProRule" id="PRU00267"/>
    </source>
</evidence>
<evidence type="ECO:0000256" key="1">
    <source>
        <dbReference type="ARBA" id="ARBA00023125"/>
    </source>
</evidence>
<feature type="compositionally biased region" description="Polar residues" evidence="4">
    <location>
        <begin position="496"/>
        <end position="508"/>
    </location>
</feature>
<feature type="DNA-binding region" description="HMG box" evidence="3">
    <location>
        <begin position="199"/>
        <end position="261"/>
    </location>
</feature>
<evidence type="ECO:0000256" key="4">
    <source>
        <dbReference type="SAM" id="MobiDB-lite"/>
    </source>
</evidence>
<evidence type="ECO:0000313" key="7">
    <source>
        <dbReference type="Proteomes" id="UP001151518"/>
    </source>
</evidence>
<evidence type="ECO:0000256" key="2">
    <source>
        <dbReference type="ARBA" id="ARBA00023242"/>
    </source>
</evidence>
<keyword evidence="2 3" id="KW-0539">Nucleus</keyword>
<keyword evidence="1 3" id="KW-0238">DNA-binding</keyword>
<feature type="region of interest" description="Disordered" evidence="4">
    <location>
        <begin position="413"/>
        <end position="435"/>
    </location>
</feature>
<dbReference type="GO" id="GO:0005634">
    <property type="term" value="C:nucleus"/>
    <property type="evidence" value="ECO:0007669"/>
    <property type="project" value="UniProtKB-UniRule"/>
</dbReference>
<dbReference type="Gene3D" id="1.10.30.10">
    <property type="entry name" value="High mobility group box domain"/>
    <property type="match status" value="2"/>
</dbReference>
<sequence>MASIASIISFDPSAAKASRVSAAKLDVSASSDRTVVSASAPYSRASSIASFGLTDEHCSPTATPDLADEQSLDSIIAEASVMSSSLAAALPSADDSAESAAAAAAADANRRRKVLTSRPPNSFILYRSDKLRELVQKHPELKQTQISKMCADNWKNETEEVKEHYRRKQQEAKTLFLNEQAIEVERISGGASDKGVIKRIQPTNTFIRYRTEMKKKLAAQFATMNQKDVSRACGLMWRSEPEHVKLRYRQSYNKEKRDFERLCTTSTLEPSQEALSALASVMAASAVKVAPPKAQASSTPNSTAALSPATNLDKKRRLSEGCQSAPNSPPELDASSHDPMSRVRAKRPRSFHTPSRSESLSSGHSSPVSFGASLASIKEVSTPTTSSRATNVGSISLPSCASLLSLADSASSLGSRMPHATRQPSSSPRGSISEPHYAYTHKHQSMLPVPHGAFDSHMQLPPTSSHYAHQYNKQPMYLDSNPRRICAISSPSYFHSQISDSRHSSQPSVYLPLKQMPPPPSSSTHVVTRR</sequence>
<proteinExistence type="predicted"/>
<dbReference type="InterPro" id="IPR051356">
    <property type="entry name" value="SOX/SOX-like_TF"/>
</dbReference>
<dbReference type="InterPro" id="IPR009071">
    <property type="entry name" value="HMG_box_dom"/>
</dbReference>
<comment type="caution">
    <text evidence="6">The sequence shown here is derived from an EMBL/GenBank/DDBJ whole genome shotgun (WGS) entry which is preliminary data.</text>
</comment>
<feature type="domain" description="HMG box" evidence="5">
    <location>
        <begin position="116"/>
        <end position="184"/>
    </location>
</feature>
<dbReference type="Proteomes" id="UP001151518">
    <property type="component" value="Unassembled WGS sequence"/>
</dbReference>
<feature type="DNA-binding region" description="HMG box" evidence="3">
    <location>
        <begin position="116"/>
        <end position="184"/>
    </location>
</feature>
<dbReference type="GO" id="GO:0000981">
    <property type="term" value="F:DNA-binding transcription factor activity, RNA polymerase II-specific"/>
    <property type="evidence" value="ECO:0007669"/>
    <property type="project" value="TreeGrafter"/>
</dbReference>
<feature type="domain" description="HMG box" evidence="5">
    <location>
        <begin position="199"/>
        <end position="261"/>
    </location>
</feature>
<dbReference type="PANTHER" id="PTHR45789">
    <property type="entry name" value="FI18025P1"/>
    <property type="match status" value="1"/>
</dbReference>
<dbReference type="Pfam" id="PF00505">
    <property type="entry name" value="HMG_box"/>
    <property type="match status" value="2"/>
</dbReference>
<dbReference type="AlphaFoldDB" id="A0A9W8G5V0"/>
<gene>
    <name evidence="6" type="ORF">GGI25_004282</name>
</gene>
<feature type="compositionally biased region" description="Low complexity" evidence="4">
    <location>
        <begin position="356"/>
        <end position="368"/>
    </location>
</feature>
<accession>A0A9W8G5V0</accession>
<evidence type="ECO:0000313" key="6">
    <source>
        <dbReference type="EMBL" id="KAJ2674630.1"/>
    </source>
</evidence>
<protein>
    <recommendedName>
        <fullName evidence="5">HMG box domain-containing protein</fullName>
    </recommendedName>
</protein>
<dbReference type="EMBL" id="JANBTW010000055">
    <property type="protein sequence ID" value="KAJ2674630.1"/>
    <property type="molecule type" value="Genomic_DNA"/>
</dbReference>